<evidence type="ECO:0000313" key="2">
    <source>
        <dbReference type="EnsemblMetazoa" id="ISCW001163-PA"/>
    </source>
</evidence>
<keyword evidence="3" id="KW-1185">Reference proteome</keyword>
<organism>
    <name type="scientific">Ixodes scapularis</name>
    <name type="common">Black-legged tick</name>
    <name type="synonym">Deer tick</name>
    <dbReference type="NCBI Taxonomy" id="6945"/>
    <lineage>
        <taxon>Eukaryota</taxon>
        <taxon>Metazoa</taxon>
        <taxon>Ecdysozoa</taxon>
        <taxon>Arthropoda</taxon>
        <taxon>Chelicerata</taxon>
        <taxon>Arachnida</taxon>
        <taxon>Acari</taxon>
        <taxon>Parasitiformes</taxon>
        <taxon>Ixodida</taxon>
        <taxon>Ixodoidea</taxon>
        <taxon>Ixodidae</taxon>
        <taxon>Ixodinae</taxon>
        <taxon>Ixodes</taxon>
    </lineage>
</organism>
<evidence type="ECO:0000313" key="1">
    <source>
        <dbReference type="EMBL" id="EEC02437.1"/>
    </source>
</evidence>
<accession>B7P765</accession>
<proteinExistence type="predicted"/>
<dbReference type="EMBL" id="ABJB011074084">
    <property type="status" value="NOT_ANNOTATED_CDS"/>
    <property type="molecule type" value="Genomic_DNA"/>
</dbReference>
<dbReference type="EMBL" id="DS649690">
    <property type="protein sequence ID" value="EEC02437.1"/>
    <property type="molecule type" value="Genomic_DNA"/>
</dbReference>
<dbReference type="EnsemblMetazoa" id="ISCW001163-RA">
    <property type="protein sequence ID" value="ISCW001163-PA"/>
    <property type="gene ID" value="ISCW001163"/>
</dbReference>
<dbReference type="VEuPathDB" id="VectorBase:ISCI001163"/>
<feature type="non-terminal residue" evidence="1">
    <location>
        <position position="218"/>
    </location>
</feature>
<evidence type="ECO:0008006" key="4">
    <source>
        <dbReference type="Google" id="ProtNLM"/>
    </source>
</evidence>
<evidence type="ECO:0000313" key="3">
    <source>
        <dbReference type="Proteomes" id="UP000001555"/>
    </source>
</evidence>
<name>B7P765_IXOSC</name>
<dbReference type="HOGENOM" id="CLU_1269669_0_0_1"/>
<feature type="non-terminal residue" evidence="1">
    <location>
        <position position="1"/>
    </location>
</feature>
<reference evidence="1 3" key="1">
    <citation type="submission" date="2008-03" db="EMBL/GenBank/DDBJ databases">
        <title>Annotation of Ixodes scapularis.</title>
        <authorList>
            <consortium name="Ixodes scapularis Genome Project Consortium"/>
            <person name="Caler E."/>
            <person name="Hannick L.I."/>
            <person name="Bidwell S."/>
            <person name="Joardar V."/>
            <person name="Thiagarajan M."/>
            <person name="Amedeo P."/>
            <person name="Galinsky K.J."/>
            <person name="Schobel S."/>
            <person name="Inman J."/>
            <person name="Hostetler J."/>
            <person name="Miller J."/>
            <person name="Hammond M."/>
            <person name="Megy K."/>
            <person name="Lawson D."/>
            <person name="Kodira C."/>
            <person name="Sutton G."/>
            <person name="Meyer J."/>
            <person name="Hill C.A."/>
            <person name="Birren B."/>
            <person name="Nene V."/>
            <person name="Collins F."/>
            <person name="Alarcon-Chaidez F."/>
            <person name="Wikel S."/>
            <person name="Strausberg R."/>
        </authorList>
    </citation>
    <scope>NUCLEOTIDE SEQUENCE [LARGE SCALE GENOMIC DNA]</scope>
    <source>
        <strain evidence="3">Wikel</strain>
        <strain evidence="1">Wikel colony</strain>
    </source>
</reference>
<sequence length="218" mass="23974">CGTLGASLKSGGIQPFVPSPNLANRPYPSQIYARYLLHRASAKRSRACSTPTCRGGSNATSFSTQRSTGSALNSPLRTICVGFSTIRFPRHNHIFVSWPGLKSGRHLMAFRILPYSLWRNSLVSTVEHTTSLLHSWRIALSPFTLLTHHNRVDVTQVSVLSPILFNIVLAGLSSRLGEVPDLEHPIYADDITLWTHSGSPGYQQDTIQAGLDIAHNYV</sequence>
<dbReference type="PaxDb" id="6945-B7P765"/>
<dbReference type="Proteomes" id="UP000001555">
    <property type="component" value="Unassembled WGS sequence"/>
</dbReference>
<protein>
    <recommendedName>
        <fullName evidence="4">Tick transposon</fullName>
    </recommendedName>
</protein>
<dbReference type="AlphaFoldDB" id="B7P765"/>
<reference evidence="2" key="2">
    <citation type="submission" date="2020-05" db="UniProtKB">
        <authorList>
            <consortium name="EnsemblMetazoa"/>
        </authorList>
    </citation>
    <scope>IDENTIFICATION</scope>
    <source>
        <strain evidence="2">wikel</strain>
    </source>
</reference>
<dbReference type="InParanoid" id="B7P765"/>
<gene>
    <name evidence="1" type="ORF">IscW_ISCW001163</name>
</gene>
<dbReference type="VEuPathDB" id="VectorBase:ISCW001163"/>